<proteinExistence type="predicted"/>
<name>A0ACB9PU88_BAUVA</name>
<keyword evidence="2" id="KW-1185">Reference proteome</keyword>
<dbReference type="EMBL" id="CM039428">
    <property type="protein sequence ID" value="KAI4352364.1"/>
    <property type="molecule type" value="Genomic_DNA"/>
</dbReference>
<evidence type="ECO:0000313" key="1">
    <source>
        <dbReference type="EMBL" id="KAI4352364.1"/>
    </source>
</evidence>
<gene>
    <name evidence="1" type="ORF">L6164_006625</name>
</gene>
<dbReference type="Proteomes" id="UP000828941">
    <property type="component" value="Chromosome 3"/>
</dbReference>
<reference evidence="1 2" key="1">
    <citation type="journal article" date="2022" name="DNA Res.">
        <title>Chromosomal-level genome assembly of the orchid tree Bauhinia variegata (Leguminosae; Cercidoideae) supports the allotetraploid origin hypothesis of Bauhinia.</title>
        <authorList>
            <person name="Zhong Y."/>
            <person name="Chen Y."/>
            <person name="Zheng D."/>
            <person name="Pang J."/>
            <person name="Liu Y."/>
            <person name="Luo S."/>
            <person name="Meng S."/>
            <person name="Qian L."/>
            <person name="Wei D."/>
            <person name="Dai S."/>
            <person name="Zhou R."/>
        </authorList>
    </citation>
    <scope>NUCLEOTIDE SEQUENCE [LARGE SCALE GENOMIC DNA]</scope>
    <source>
        <strain evidence="1">BV-YZ2020</strain>
    </source>
</reference>
<sequence>MAENLNRLSEALFVDSKSLSSHDLIQKLRSDDAIRLGLNSFLSILKRGVEVVGDGRLGLESWDDSQIQAICSIAYAIVSASRSLSGKVSVISLWLI</sequence>
<comment type="caution">
    <text evidence="1">The sequence shown here is derived from an EMBL/GenBank/DDBJ whole genome shotgun (WGS) entry which is preliminary data.</text>
</comment>
<evidence type="ECO:0000313" key="2">
    <source>
        <dbReference type="Proteomes" id="UP000828941"/>
    </source>
</evidence>
<organism evidence="1 2">
    <name type="scientific">Bauhinia variegata</name>
    <name type="common">Purple orchid tree</name>
    <name type="synonym">Phanera variegata</name>
    <dbReference type="NCBI Taxonomy" id="167791"/>
    <lineage>
        <taxon>Eukaryota</taxon>
        <taxon>Viridiplantae</taxon>
        <taxon>Streptophyta</taxon>
        <taxon>Embryophyta</taxon>
        <taxon>Tracheophyta</taxon>
        <taxon>Spermatophyta</taxon>
        <taxon>Magnoliopsida</taxon>
        <taxon>eudicotyledons</taxon>
        <taxon>Gunneridae</taxon>
        <taxon>Pentapetalae</taxon>
        <taxon>rosids</taxon>
        <taxon>fabids</taxon>
        <taxon>Fabales</taxon>
        <taxon>Fabaceae</taxon>
        <taxon>Cercidoideae</taxon>
        <taxon>Cercideae</taxon>
        <taxon>Bauhiniinae</taxon>
        <taxon>Bauhinia</taxon>
    </lineage>
</organism>
<accession>A0ACB9PU88</accession>
<protein>
    <submittedName>
        <fullName evidence="1">Uncharacterized protein</fullName>
    </submittedName>
</protein>